<keyword evidence="9" id="KW-0010">Activator</keyword>
<evidence type="ECO:0000256" key="13">
    <source>
        <dbReference type="ARBA" id="ARBA00032593"/>
    </source>
</evidence>
<dbReference type="InterPro" id="IPR022687">
    <property type="entry name" value="HTH_DTXR"/>
</dbReference>
<dbReference type="Gene3D" id="1.10.60.10">
    <property type="entry name" value="Iron dependent repressor, metal binding and dimerisation domain"/>
    <property type="match status" value="1"/>
</dbReference>
<keyword evidence="7" id="KW-0805">Transcription regulation</keyword>
<evidence type="ECO:0000256" key="8">
    <source>
        <dbReference type="ARBA" id="ARBA00023125"/>
    </source>
</evidence>
<dbReference type="Pfam" id="PF04023">
    <property type="entry name" value="FeoA"/>
    <property type="match status" value="1"/>
</dbReference>
<dbReference type="STRING" id="354355.SAMN05660816_01774"/>
<dbReference type="GO" id="GO:0046983">
    <property type="term" value="F:protein dimerization activity"/>
    <property type="evidence" value="ECO:0007669"/>
    <property type="project" value="InterPro"/>
</dbReference>
<dbReference type="InterPro" id="IPR036421">
    <property type="entry name" value="Fe_dep_repressor_sf"/>
</dbReference>
<dbReference type="SMART" id="SM00529">
    <property type="entry name" value="HTH_DTXR"/>
    <property type="match status" value="1"/>
</dbReference>
<reference evidence="16" key="1">
    <citation type="submission" date="2016-04" db="EMBL/GenBank/DDBJ databases">
        <authorList>
            <person name="Chen L."/>
            <person name="Zhuang W."/>
            <person name="Wang G."/>
        </authorList>
    </citation>
    <scope>NUCLEOTIDE SEQUENCE [LARGE SCALE GENOMIC DNA]</scope>
    <source>
        <strain evidence="16">17621</strain>
    </source>
</reference>
<evidence type="ECO:0000256" key="4">
    <source>
        <dbReference type="ARBA" id="ARBA00022386"/>
    </source>
</evidence>
<evidence type="ECO:0000313" key="15">
    <source>
        <dbReference type="EMBL" id="OQP54517.1"/>
    </source>
</evidence>
<keyword evidence="5" id="KW-0963">Cytoplasm</keyword>
<dbReference type="GO" id="GO:0005737">
    <property type="term" value="C:cytoplasm"/>
    <property type="evidence" value="ECO:0007669"/>
    <property type="project" value="UniProtKB-SubCell"/>
</dbReference>
<dbReference type="SUPFAM" id="SSF47979">
    <property type="entry name" value="Iron-dependent repressor protein, dimerization domain"/>
    <property type="match status" value="1"/>
</dbReference>
<evidence type="ECO:0000256" key="5">
    <source>
        <dbReference type="ARBA" id="ARBA00022490"/>
    </source>
</evidence>
<proteinExistence type="inferred from homology"/>
<evidence type="ECO:0000256" key="1">
    <source>
        <dbReference type="ARBA" id="ARBA00004496"/>
    </source>
</evidence>
<keyword evidence="10" id="KW-0804">Transcription</keyword>
<dbReference type="RefSeq" id="WP_081197345.1">
    <property type="nucleotide sequence ID" value="NZ_FOCZ01000003.1"/>
</dbReference>
<comment type="subcellular location">
    <subcellularLocation>
        <location evidence="1">Cytoplasm</location>
    </subcellularLocation>
</comment>
<dbReference type="InterPro" id="IPR001367">
    <property type="entry name" value="Fe_dep_repressor"/>
</dbReference>
<dbReference type="GO" id="GO:0045892">
    <property type="term" value="P:negative regulation of DNA-templated transcription"/>
    <property type="evidence" value="ECO:0007669"/>
    <property type="project" value="TreeGrafter"/>
</dbReference>
<dbReference type="PANTHER" id="PTHR33238:SF11">
    <property type="entry name" value="TRANSCRIPTIONAL REGULATOR MNTR"/>
    <property type="match status" value="1"/>
</dbReference>
<dbReference type="PANTHER" id="PTHR33238">
    <property type="entry name" value="IRON (METAL) DEPENDENT REPRESSOR, DTXR FAMILY"/>
    <property type="match status" value="1"/>
</dbReference>
<dbReference type="InterPro" id="IPR022689">
    <property type="entry name" value="Iron_dep_repressor"/>
</dbReference>
<evidence type="ECO:0000259" key="14">
    <source>
        <dbReference type="PROSITE" id="PS50944"/>
    </source>
</evidence>
<dbReference type="Pfam" id="PF01325">
    <property type="entry name" value="Fe_dep_repress"/>
    <property type="match status" value="1"/>
</dbReference>
<dbReference type="Gene3D" id="1.10.10.10">
    <property type="entry name" value="Winged helix-like DNA-binding domain superfamily/Winged helix DNA-binding domain"/>
    <property type="match status" value="1"/>
</dbReference>
<name>A0A1V9F8F1_9BACT</name>
<dbReference type="AlphaFoldDB" id="A0A1V9F8F1"/>
<dbReference type="GO" id="GO:0003677">
    <property type="term" value="F:DNA binding"/>
    <property type="evidence" value="ECO:0007669"/>
    <property type="project" value="UniProtKB-KW"/>
</dbReference>
<comment type="similarity">
    <text evidence="2">Belongs to the DtxR/MntR family.</text>
</comment>
<dbReference type="SUPFAM" id="SSF46785">
    <property type="entry name" value="Winged helix' DNA-binding domain"/>
    <property type="match status" value="1"/>
</dbReference>
<evidence type="ECO:0000256" key="12">
    <source>
        <dbReference type="ARBA" id="ARBA00025185"/>
    </source>
</evidence>
<dbReference type="GO" id="GO:0003700">
    <property type="term" value="F:DNA-binding transcription factor activity"/>
    <property type="evidence" value="ECO:0007669"/>
    <property type="project" value="InterPro"/>
</dbReference>
<keyword evidence="11" id="KW-0464">Manganese</keyword>
<dbReference type="InterPro" id="IPR036388">
    <property type="entry name" value="WH-like_DNA-bd_sf"/>
</dbReference>
<dbReference type="InterPro" id="IPR038157">
    <property type="entry name" value="FeoA_core_dom"/>
</dbReference>
<dbReference type="PROSITE" id="PS50944">
    <property type="entry name" value="HTH_DTXR"/>
    <property type="match status" value="1"/>
</dbReference>
<dbReference type="Proteomes" id="UP000192610">
    <property type="component" value="Unassembled WGS sequence"/>
</dbReference>
<gene>
    <name evidence="15" type="ORF">A4H97_21315</name>
</gene>
<evidence type="ECO:0000256" key="3">
    <source>
        <dbReference type="ARBA" id="ARBA00011738"/>
    </source>
</evidence>
<keyword evidence="8" id="KW-0238">DNA-binding</keyword>
<dbReference type="Gene3D" id="2.30.30.90">
    <property type="match status" value="1"/>
</dbReference>
<organism evidence="15 16">
    <name type="scientific">Niastella yeongjuensis</name>
    <dbReference type="NCBI Taxonomy" id="354355"/>
    <lineage>
        <taxon>Bacteria</taxon>
        <taxon>Pseudomonadati</taxon>
        <taxon>Bacteroidota</taxon>
        <taxon>Chitinophagia</taxon>
        <taxon>Chitinophagales</taxon>
        <taxon>Chitinophagaceae</taxon>
        <taxon>Niastella</taxon>
    </lineage>
</organism>
<evidence type="ECO:0000256" key="6">
    <source>
        <dbReference type="ARBA" id="ARBA00022491"/>
    </source>
</evidence>
<dbReference type="InterPro" id="IPR007167">
    <property type="entry name" value="Fe-transptr_FeoA-like"/>
</dbReference>
<evidence type="ECO:0000256" key="11">
    <source>
        <dbReference type="ARBA" id="ARBA00023211"/>
    </source>
</evidence>
<evidence type="ECO:0000256" key="10">
    <source>
        <dbReference type="ARBA" id="ARBA00023163"/>
    </source>
</evidence>
<dbReference type="InterPro" id="IPR036390">
    <property type="entry name" value="WH_DNA-bd_sf"/>
</dbReference>
<feature type="domain" description="HTH dtxR-type" evidence="14">
    <location>
        <begin position="1"/>
        <end position="64"/>
    </location>
</feature>
<comment type="caution">
    <text evidence="15">The sequence shown here is derived from an EMBL/GenBank/DDBJ whole genome shotgun (WGS) entry which is preliminary data.</text>
</comment>
<dbReference type="OrthoDB" id="9791355at2"/>
<evidence type="ECO:0000256" key="7">
    <source>
        <dbReference type="ARBA" id="ARBA00023015"/>
    </source>
</evidence>
<evidence type="ECO:0000256" key="9">
    <source>
        <dbReference type="ARBA" id="ARBA00023159"/>
    </source>
</evidence>
<keyword evidence="16" id="KW-1185">Reference proteome</keyword>
<dbReference type="EMBL" id="LVXG01000003">
    <property type="protein sequence ID" value="OQP54517.1"/>
    <property type="molecule type" value="Genomic_DNA"/>
</dbReference>
<protein>
    <recommendedName>
        <fullName evidence="4">Transcriptional regulator MntR</fullName>
    </recommendedName>
    <alternativeName>
        <fullName evidence="13">Manganese transport regulator</fullName>
    </alternativeName>
</protein>
<comment type="function">
    <text evidence="12">In the presence of manganese, represses expression of mntH and mntS. Up-regulates expression of mntP.</text>
</comment>
<dbReference type="Pfam" id="PF02742">
    <property type="entry name" value="Fe_dep_repr_C"/>
    <property type="match status" value="1"/>
</dbReference>
<comment type="subunit">
    <text evidence="3">Homodimer.</text>
</comment>
<dbReference type="InterPro" id="IPR050536">
    <property type="entry name" value="DtxR_MntR_Metal-Reg"/>
</dbReference>
<sequence>MHSSAEENYLKAIYKLQEANGELVATSALAQLLGIHMASVTDMLKKMSTKKLVAYQKSKGFKLTEKGRLAAIGIIRKHRLWEVFLVDKLGFRWDEVHDIAEQLEHIHSQDLIDKLDAYLDFPKTDPHGDPIPDAKGVFAISKSVLLAALSPGSQGKFTGVTDHSSAFLNYLDKIGLSLGDTVKVKEVEAFDKNYTLLLKGKKSVVVSFKVANSLLISE</sequence>
<evidence type="ECO:0000313" key="16">
    <source>
        <dbReference type="Proteomes" id="UP000192610"/>
    </source>
</evidence>
<keyword evidence="6" id="KW-0678">Repressor</keyword>
<evidence type="ECO:0000256" key="2">
    <source>
        <dbReference type="ARBA" id="ARBA00007871"/>
    </source>
</evidence>
<dbReference type="GO" id="GO:0046914">
    <property type="term" value="F:transition metal ion binding"/>
    <property type="evidence" value="ECO:0007669"/>
    <property type="project" value="InterPro"/>
</dbReference>
<accession>A0A1V9F8F1</accession>